<keyword evidence="4" id="KW-0227">DNA damage</keyword>
<keyword evidence="10" id="KW-0234">DNA repair</keyword>
<comment type="similarity">
    <text evidence="1">Belongs to the helicase family. RecG subfamily.</text>
</comment>
<keyword evidence="9" id="KW-0233">DNA recombination</keyword>
<evidence type="ECO:0000256" key="8">
    <source>
        <dbReference type="ARBA" id="ARBA00023125"/>
    </source>
</evidence>
<organism evidence="19">
    <name type="scientific">termite gut metagenome</name>
    <dbReference type="NCBI Taxonomy" id="433724"/>
    <lineage>
        <taxon>unclassified sequences</taxon>
        <taxon>metagenomes</taxon>
        <taxon>organismal metagenomes</taxon>
    </lineage>
</organism>
<dbReference type="SMART" id="SM00487">
    <property type="entry name" value="DEXDc"/>
    <property type="match status" value="1"/>
</dbReference>
<dbReference type="PANTHER" id="PTHR47964:SF1">
    <property type="entry name" value="ATP-DEPENDENT DNA HELICASE HOMOLOG RECG, CHLOROPLASTIC"/>
    <property type="match status" value="1"/>
</dbReference>
<evidence type="ECO:0000256" key="10">
    <source>
        <dbReference type="ARBA" id="ARBA00023204"/>
    </source>
</evidence>
<dbReference type="InterPro" id="IPR001650">
    <property type="entry name" value="Helicase_C-like"/>
</dbReference>
<keyword evidence="11" id="KW-0413">Isomerase</keyword>
<proteinExistence type="inferred from homology"/>
<evidence type="ECO:0000256" key="11">
    <source>
        <dbReference type="ARBA" id="ARBA00023235"/>
    </source>
</evidence>
<dbReference type="Pfam" id="PF19833">
    <property type="entry name" value="RecG_dom3_C"/>
    <property type="match status" value="1"/>
</dbReference>
<evidence type="ECO:0000313" key="19">
    <source>
        <dbReference type="EMBL" id="KAA6344357.1"/>
    </source>
</evidence>
<name>A0A5J4SEA7_9ZZZZ</name>
<dbReference type="Pfam" id="PF00270">
    <property type="entry name" value="DEAD"/>
    <property type="match status" value="1"/>
</dbReference>
<dbReference type="PROSITE" id="PS51192">
    <property type="entry name" value="HELICASE_ATP_BIND_1"/>
    <property type="match status" value="1"/>
</dbReference>
<reference evidence="19" key="1">
    <citation type="submission" date="2019-03" db="EMBL/GenBank/DDBJ databases">
        <title>Single cell metagenomics reveals metabolic interactions within the superorganism composed of flagellate Streblomastix strix and complex community of Bacteroidetes bacteria on its surface.</title>
        <authorList>
            <person name="Treitli S.C."/>
            <person name="Kolisko M."/>
            <person name="Husnik F."/>
            <person name="Keeling P."/>
            <person name="Hampl V."/>
        </authorList>
    </citation>
    <scope>NUCLEOTIDE SEQUENCE</scope>
    <source>
        <strain evidence="19">STM</strain>
    </source>
</reference>
<dbReference type="GO" id="GO:0006310">
    <property type="term" value="P:DNA recombination"/>
    <property type="evidence" value="ECO:0007669"/>
    <property type="project" value="UniProtKB-KW"/>
</dbReference>
<keyword evidence="5 19" id="KW-0378">Hydrolase</keyword>
<evidence type="ECO:0000256" key="5">
    <source>
        <dbReference type="ARBA" id="ARBA00022801"/>
    </source>
</evidence>
<comment type="caution">
    <text evidence="19">The sequence shown here is derived from an EMBL/GenBank/DDBJ whole genome shotgun (WGS) entry which is preliminary data.</text>
</comment>
<dbReference type="Pfam" id="PF00271">
    <property type="entry name" value="Helicase_C"/>
    <property type="match status" value="1"/>
</dbReference>
<dbReference type="CDD" id="cd04488">
    <property type="entry name" value="RecG_wedge_OBF"/>
    <property type="match status" value="1"/>
</dbReference>
<keyword evidence="3" id="KW-0547">Nucleotide-binding</keyword>
<dbReference type="InterPro" id="IPR011545">
    <property type="entry name" value="DEAD/DEAH_box_helicase_dom"/>
</dbReference>
<evidence type="ECO:0000256" key="12">
    <source>
        <dbReference type="ARBA" id="ARBA00034617"/>
    </source>
</evidence>
<dbReference type="PROSITE" id="PS51194">
    <property type="entry name" value="HELICASE_CTER"/>
    <property type="match status" value="1"/>
</dbReference>
<dbReference type="EMBL" id="SNRY01000222">
    <property type="protein sequence ID" value="KAA6344357.1"/>
    <property type="molecule type" value="Genomic_DNA"/>
</dbReference>
<keyword evidence="6 19" id="KW-0347">Helicase</keyword>
<dbReference type="GO" id="GO:0003677">
    <property type="term" value="F:DNA binding"/>
    <property type="evidence" value="ECO:0007669"/>
    <property type="project" value="UniProtKB-KW"/>
</dbReference>
<dbReference type="GO" id="GO:0005524">
    <property type="term" value="F:ATP binding"/>
    <property type="evidence" value="ECO:0007669"/>
    <property type="project" value="UniProtKB-KW"/>
</dbReference>
<dbReference type="Gene3D" id="2.40.50.140">
    <property type="entry name" value="Nucleic acid-binding proteins"/>
    <property type="match status" value="1"/>
</dbReference>
<dbReference type="GO" id="GO:0006281">
    <property type="term" value="P:DNA repair"/>
    <property type="evidence" value="ECO:0007669"/>
    <property type="project" value="UniProtKB-KW"/>
</dbReference>
<comment type="catalytic activity">
    <reaction evidence="12">
        <text>Couples ATP hydrolysis with the unwinding of duplex DNA by translocating in the 3'-5' direction.</text>
        <dbReference type="EC" id="5.6.2.4"/>
    </reaction>
</comment>
<dbReference type="PANTHER" id="PTHR47964">
    <property type="entry name" value="ATP-DEPENDENT DNA HELICASE HOMOLOG RECG, CHLOROPLASTIC"/>
    <property type="match status" value="1"/>
</dbReference>
<evidence type="ECO:0000256" key="15">
    <source>
        <dbReference type="ARBA" id="ARBA00049803"/>
    </source>
</evidence>
<comment type="catalytic activity">
    <reaction evidence="14">
        <text>ATP + H2O = ADP + phosphate + H(+)</text>
        <dbReference type="Rhea" id="RHEA:13065"/>
        <dbReference type="ChEBI" id="CHEBI:15377"/>
        <dbReference type="ChEBI" id="CHEBI:15378"/>
        <dbReference type="ChEBI" id="CHEBI:30616"/>
        <dbReference type="ChEBI" id="CHEBI:43474"/>
        <dbReference type="ChEBI" id="CHEBI:456216"/>
        <dbReference type="EC" id="5.6.2.4"/>
    </reaction>
</comment>
<dbReference type="SUPFAM" id="SSF50249">
    <property type="entry name" value="Nucleic acid-binding proteins"/>
    <property type="match status" value="1"/>
</dbReference>
<dbReference type="InterPro" id="IPR012340">
    <property type="entry name" value="NA-bd_OB-fold"/>
</dbReference>
<evidence type="ECO:0000256" key="9">
    <source>
        <dbReference type="ARBA" id="ARBA00023172"/>
    </source>
</evidence>
<dbReference type="EC" id="5.6.2.4" evidence="13"/>
<dbReference type="CDD" id="cd17992">
    <property type="entry name" value="DEXHc_RecG"/>
    <property type="match status" value="1"/>
</dbReference>
<dbReference type="InterPro" id="IPR047112">
    <property type="entry name" value="RecG/Mfd"/>
</dbReference>
<keyword evidence="8" id="KW-0238">DNA-binding</keyword>
<evidence type="ECO:0000259" key="17">
    <source>
        <dbReference type="PROSITE" id="PS51192"/>
    </source>
</evidence>
<dbReference type="SMART" id="SM00490">
    <property type="entry name" value="HELICc"/>
    <property type="match status" value="1"/>
</dbReference>
<dbReference type="InterPro" id="IPR004609">
    <property type="entry name" value="ATP-dep_DNA_helicase_RecG"/>
</dbReference>
<dbReference type="GO" id="GO:0016887">
    <property type="term" value="F:ATP hydrolysis activity"/>
    <property type="evidence" value="ECO:0007669"/>
    <property type="project" value="RHEA"/>
</dbReference>
<evidence type="ECO:0000256" key="2">
    <source>
        <dbReference type="ARBA" id="ARBA00017846"/>
    </source>
</evidence>
<sequence>MFDLSTRDIQFLSGVGPQRAVLLNKELQIYSLHDLLYYFPYKYIDRSHIYHIAEIDGNMPYIQLKGKIQRFETLGEGKQRRLIAYLADGTGTIELIWFQGIKYVINKYKLSQEYIVFGKPSIYNNKVNIAHPDIDNVSDVVLSSMGMQPYYNTTEKMKRNFLNSHAIEKMMSIVIKQLQEPLLETLSAKIIADYHLMSLTEALRNIHFPKNPDLLRRAQYRLKFEELFYIQLTILRYSKDRQQKYKGYVFTTIGNIFHTFYSQHLPFQLTNAQKRVLKEIRKDTGSGRQMNRLLQGDVGSGKTLVALMCMLIALDNGYQACMIAPTEILAHQHYETVKSLLEGMNIRVELLTGSIRGKKRKAILSALSAKEIHLLIGTHAVIEDTVNFPALGLVVIDEQHRFGVAQRARLWNKSIQPPHVLVMTATPIPRTLAMTIYGDLDVSVIDELPPGRKPVNTIHQFDSRKESLYRFIRQQITEGRQIYIVYPLIRESEKIDLKNLEEGFVRICEEFPDVNVCKVHGKMKTSDKDEQMRLFVSGEARIMVATTVIEVGVNVPNASVMVVENAERFGLSQLHQLRGRVGRGAEQSYCVLVTNYKLAEETRKRLEIMVRTNDGFEIAEADLKLRGPGDLEGTQQSGIPFDLKIANLARDSQLLQQVRGIAQAIVDADPMNTNPENEILWERLKALRKTNVNWSSIS</sequence>
<dbReference type="AlphaFoldDB" id="A0A5J4SEA7"/>
<feature type="domain" description="Helicase C-terminal" evidence="18">
    <location>
        <begin position="464"/>
        <end position="624"/>
    </location>
</feature>
<dbReference type="InterPro" id="IPR033454">
    <property type="entry name" value="RecG_wedge"/>
</dbReference>
<dbReference type="Pfam" id="PF17191">
    <property type="entry name" value="RecG_wedge"/>
    <property type="match status" value="1"/>
</dbReference>
<dbReference type="InterPro" id="IPR045562">
    <property type="entry name" value="RecG_dom3_C"/>
</dbReference>
<dbReference type="SUPFAM" id="SSF52540">
    <property type="entry name" value="P-loop containing nucleoside triphosphate hydrolases"/>
    <property type="match status" value="2"/>
</dbReference>
<protein>
    <recommendedName>
        <fullName evidence="2">ATP-dependent DNA helicase RecG</fullName>
        <ecNumber evidence="13">5.6.2.4</ecNumber>
    </recommendedName>
    <alternativeName>
        <fullName evidence="15">DNA branch migration protein RecG</fullName>
    </alternativeName>
    <alternativeName>
        <fullName evidence="16">Probable DNA 3'-5' helicase RecG</fullName>
    </alternativeName>
</protein>
<keyword evidence="7" id="KW-0067">ATP-binding</keyword>
<evidence type="ECO:0000256" key="4">
    <source>
        <dbReference type="ARBA" id="ARBA00022763"/>
    </source>
</evidence>
<evidence type="ECO:0000256" key="14">
    <source>
        <dbReference type="ARBA" id="ARBA00048988"/>
    </source>
</evidence>
<evidence type="ECO:0000259" key="18">
    <source>
        <dbReference type="PROSITE" id="PS51194"/>
    </source>
</evidence>
<evidence type="ECO:0000256" key="6">
    <source>
        <dbReference type="ARBA" id="ARBA00022806"/>
    </source>
</evidence>
<dbReference type="NCBIfam" id="NF008165">
    <property type="entry name" value="PRK10917.1-3"/>
    <property type="match status" value="1"/>
</dbReference>
<evidence type="ECO:0000256" key="7">
    <source>
        <dbReference type="ARBA" id="ARBA00022840"/>
    </source>
</evidence>
<gene>
    <name evidence="19" type="ORF">EZS27_008015</name>
</gene>
<dbReference type="InterPro" id="IPR014001">
    <property type="entry name" value="Helicase_ATP-bd"/>
</dbReference>
<evidence type="ECO:0000256" key="13">
    <source>
        <dbReference type="ARBA" id="ARBA00034808"/>
    </source>
</evidence>
<dbReference type="InterPro" id="IPR027417">
    <property type="entry name" value="P-loop_NTPase"/>
</dbReference>
<dbReference type="Gene3D" id="3.40.50.300">
    <property type="entry name" value="P-loop containing nucleotide triphosphate hydrolases"/>
    <property type="match status" value="2"/>
</dbReference>
<dbReference type="NCBIfam" id="NF008168">
    <property type="entry name" value="PRK10917.2-2"/>
    <property type="match status" value="1"/>
</dbReference>
<dbReference type="NCBIfam" id="TIGR00643">
    <property type="entry name" value="recG"/>
    <property type="match status" value="1"/>
</dbReference>
<evidence type="ECO:0000256" key="16">
    <source>
        <dbReference type="ARBA" id="ARBA00049819"/>
    </source>
</evidence>
<dbReference type="GO" id="GO:0043138">
    <property type="term" value="F:3'-5' DNA helicase activity"/>
    <property type="evidence" value="ECO:0007669"/>
    <property type="project" value="UniProtKB-EC"/>
</dbReference>
<feature type="domain" description="Helicase ATP-binding" evidence="17">
    <location>
        <begin position="283"/>
        <end position="445"/>
    </location>
</feature>
<accession>A0A5J4SEA7</accession>
<evidence type="ECO:0000256" key="3">
    <source>
        <dbReference type="ARBA" id="ARBA00022741"/>
    </source>
</evidence>
<evidence type="ECO:0000256" key="1">
    <source>
        <dbReference type="ARBA" id="ARBA00007504"/>
    </source>
</evidence>